<dbReference type="OrthoDB" id="5795902at2759"/>
<evidence type="ECO:0000313" key="2">
    <source>
        <dbReference type="Proteomes" id="UP000008743"/>
    </source>
</evidence>
<reference evidence="2" key="1">
    <citation type="submission" date="2011-02" db="EMBL/GenBank/DDBJ databases">
        <title>The Genome Sequence of Capsaspora owczarzaki ATCC 30864.</title>
        <authorList>
            <person name="Russ C."/>
            <person name="Cuomo C."/>
            <person name="Burger G."/>
            <person name="Gray M.W."/>
            <person name="Holland P.W.H."/>
            <person name="King N."/>
            <person name="Lang F.B.F."/>
            <person name="Roger A.J."/>
            <person name="Ruiz-Trillo I."/>
            <person name="Young S.K."/>
            <person name="Zeng Q."/>
            <person name="Gargeya S."/>
            <person name="Alvarado L."/>
            <person name="Berlin A."/>
            <person name="Chapman S.B."/>
            <person name="Chen Z."/>
            <person name="Freedman E."/>
            <person name="Gellesch M."/>
            <person name="Goldberg J."/>
            <person name="Griggs A."/>
            <person name="Gujja S."/>
            <person name="Heilman E."/>
            <person name="Heiman D."/>
            <person name="Howarth C."/>
            <person name="Mehta T."/>
            <person name="Neiman D."/>
            <person name="Pearson M."/>
            <person name="Roberts A."/>
            <person name="Saif S."/>
            <person name="Shea T."/>
            <person name="Shenoy N."/>
            <person name="Sisk P."/>
            <person name="Stolte C."/>
            <person name="Sykes S."/>
            <person name="White J."/>
            <person name="Yandava C."/>
            <person name="Haas B."/>
            <person name="Nusbaum C."/>
            <person name="Birren B."/>
        </authorList>
    </citation>
    <scope>NUCLEOTIDE SEQUENCE</scope>
    <source>
        <strain evidence="2">ATCC 30864</strain>
    </source>
</reference>
<keyword evidence="2" id="KW-1185">Reference proteome</keyword>
<accession>A0A0D2VP65</accession>
<evidence type="ECO:0000313" key="1">
    <source>
        <dbReference type="EMBL" id="KJE92197.1"/>
    </source>
</evidence>
<dbReference type="AlphaFoldDB" id="A0A0D2VP65"/>
<dbReference type="RefSeq" id="XP_004364048.1">
    <property type="nucleotide sequence ID" value="XM_004363991.2"/>
</dbReference>
<name>A0A0D2VP65_CAPO3</name>
<dbReference type="InParanoid" id="A0A0D2VP65"/>
<organism evidence="1 2">
    <name type="scientific">Capsaspora owczarzaki (strain ATCC 30864)</name>
    <dbReference type="NCBI Taxonomy" id="595528"/>
    <lineage>
        <taxon>Eukaryota</taxon>
        <taxon>Filasterea</taxon>
        <taxon>Capsaspora</taxon>
    </lineage>
</organism>
<proteinExistence type="predicted"/>
<sequence length="73" mass="7712">MISSSVLDLGHKIIVSALVLTTIVSLAEVSGKGYTSLRRSYGVMQQQKAEEAAREAAAKAGEGFVTESTSQPR</sequence>
<gene>
    <name evidence="1" type="ORF">CAOG_003209</name>
</gene>
<dbReference type="EMBL" id="KE346363">
    <property type="protein sequence ID" value="KJE92197.1"/>
    <property type="molecule type" value="Genomic_DNA"/>
</dbReference>
<dbReference type="Proteomes" id="UP000008743">
    <property type="component" value="Unassembled WGS sequence"/>
</dbReference>
<protein>
    <submittedName>
        <fullName evidence="1">Uncharacterized protein</fullName>
    </submittedName>
</protein>